<evidence type="ECO:0000256" key="4">
    <source>
        <dbReference type="SAM" id="Phobius"/>
    </source>
</evidence>
<keyword evidence="4" id="KW-0472">Membrane</keyword>
<gene>
    <name evidence="8" type="ORF">BJF93_06440</name>
</gene>
<accession>A0A1Q9AS90</accession>
<keyword evidence="4" id="KW-1133">Transmembrane helix</keyword>
<dbReference type="InterPro" id="IPR029035">
    <property type="entry name" value="DHS-like_NAD/FAD-binding_dom"/>
</dbReference>
<dbReference type="Pfam" id="PF02776">
    <property type="entry name" value="TPP_enzyme_N"/>
    <property type="match status" value="1"/>
</dbReference>
<dbReference type="Pfam" id="PF02775">
    <property type="entry name" value="TPP_enzyme_C"/>
    <property type="match status" value="1"/>
</dbReference>
<evidence type="ECO:0000256" key="2">
    <source>
        <dbReference type="ARBA" id="ARBA00023052"/>
    </source>
</evidence>
<dbReference type="GO" id="GO:0003984">
    <property type="term" value="F:acetolactate synthase activity"/>
    <property type="evidence" value="ECO:0007669"/>
    <property type="project" value="TreeGrafter"/>
</dbReference>
<dbReference type="CDD" id="cd07035">
    <property type="entry name" value="TPP_PYR_POX_like"/>
    <property type="match status" value="1"/>
</dbReference>
<dbReference type="GO" id="GO:0009099">
    <property type="term" value="P:L-valine biosynthetic process"/>
    <property type="evidence" value="ECO:0007669"/>
    <property type="project" value="TreeGrafter"/>
</dbReference>
<dbReference type="GO" id="GO:0050660">
    <property type="term" value="F:flavin adenine dinucleotide binding"/>
    <property type="evidence" value="ECO:0007669"/>
    <property type="project" value="TreeGrafter"/>
</dbReference>
<dbReference type="Proteomes" id="UP000186364">
    <property type="component" value="Unassembled WGS sequence"/>
</dbReference>
<name>A0A1Q9AS90_9HYPH</name>
<comment type="caution">
    <text evidence="8">The sequence shown here is derived from an EMBL/GenBank/DDBJ whole genome shotgun (WGS) entry which is preliminary data.</text>
</comment>
<feature type="domain" description="Thiamine pyrophosphate enzyme N-terminal TPP-binding" evidence="7">
    <location>
        <begin position="1"/>
        <end position="124"/>
    </location>
</feature>
<evidence type="ECO:0000256" key="1">
    <source>
        <dbReference type="ARBA" id="ARBA00007812"/>
    </source>
</evidence>
<dbReference type="InterPro" id="IPR012000">
    <property type="entry name" value="Thiamin_PyroP_enz_cen_dom"/>
</dbReference>
<dbReference type="GO" id="GO:0009097">
    <property type="term" value="P:isoleucine biosynthetic process"/>
    <property type="evidence" value="ECO:0007669"/>
    <property type="project" value="TreeGrafter"/>
</dbReference>
<evidence type="ECO:0000313" key="8">
    <source>
        <dbReference type="EMBL" id="OLP58251.1"/>
    </source>
</evidence>
<dbReference type="GO" id="GO:0030976">
    <property type="term" value="F:thiamine pyrophosphate binding"/>
    <property type="evidence" value="ECO:0007669"/>
    <property type="project" value="InterPro"/>
</dbReference>
<dbReference type="RefSeq" id="WP_075629456.1">
    <property type="nucleotide sequence ID" value="NZ_FOAM01000008.1"/>
</dbReference>
<dbReference type="InterPro" id="IPR011766">
    <property type="entry name" value="TPP_enzyme_TPP-bd"/>
</dbReference>
<dbReference type="EMBL" id="MKIP01000058">
    <property type="protein sequence ID" value="OLP58251.1"/>
    <property type="molecule type" value="Genomic_DNA"/>
</dbReference>
<feature type="domain" description="Thiamine pyrophosphate enzyme TPP-binding" evidence="6">
    <location>
        <begin position="399"/>
        <end position="547"/>
    </location>
</feature>
<feature type="transmembrane region" description="Helical" evidence="4">
    <location>
        <begin position="428"/>
        <end position="448"/>
    </location>
</feature>
<reference evidence="8 9" key="1">
    <citation type="submission" date="2016-09" db="EMBL/GenBank/DDBJ databases">
        <title>Rhizobium sp. nov., a novel species isolated from the rice rhizosphere.</title>
        <authorList>
            <person name="Zhao J."/>
            <person name="Zhang X."/>
        </authorList>
    </citation>
    <scope>NUCLEOTIDE SEQUENCE [LARGE SCALE GENOMIC DNA]</scope>
    <source>
        <strain evidence="8 9">1.7048</strain>
    </source>
</reference>
<dbReference type="InterPro" id="IPR045229">
    <property type="entry name" value="TPP_enz"/>
</dbReference>
<evidence type="ECO:0000313" key="9">
    <source>
        <dbReference type="Proteomes" id="UP000186364"/>
    </source>
</evidence>
<dbReference type="SUPFAM" id="SSF52467">
    <property type="entry name" value="DHS-like NAD/FAD-binding domain"/>
    <property type="match status" value="1"/>
</dbReference>
<evidence type="ECO:0000259" key="7">
    <source>
        <dbReference type="Pfam" id="PF02776"/>
    </source>
</evidence>
<keyword evidence="2 3" id="KW-0786">Thiamine pyrophosphate</keyword>
<dbReference type="AlphaFoldDB" id="A0A1Q9AS90"/>
<dbReference type="OrthoDB" id="4494979at2"/>
<dbReference type="SUPFAM" id="SSF52518">
    <property type="entry name" value="Thiamin diphosphate-binding fold (THDP-binding)"/>
    <property type="match status" value="2"/>
</dbReference>
<keyword evidence="9" id="KW-1185">Reference proteome</keyword>
<evidence type="ECO:0000256" key="3">
    <source>
        <dbReference type="RuleBase" id="RU362132"/>
    </source>
</evidence>
<evidence type="ECO:0000259" key="6">
    <source>
        <dbReference type="Pfam" id="PF02775"/>
    </source>
</evidence>
<dbReference type="GO" id="GO:0000287">
    <property type="term" value="F:magnesium ion binding"/>
    <property type="evidence" value="ECO:0007669"/>
    <property type="project" value="InterPro"/>
</dbReference>
<organism evidence="8 9">
    <name type="scientific">Xaviernesmea oryzae</name>
    <dbReference type="NCBI Taxonomy" id="464029"/>
    <lineage>
        <taxon>Bacteria</taxon>
        <taxon>Pseudomonadati</taxon>
        <taxon>Pseudomonadota</taxon>
        <taxon>Alphaproteobacteria</taxon>
        <taxon>Hyphomicrobiales</taxon>
        <taxon>Rhizobiaceae</taxon>
        <taxon>Rhizobium/Agrobacterium group</taxon>
        <taxon>Xaviernesmea</taxon>
    </lineage>
</organism>
<evidence type="ECO:0000259" key="5">
    <source>
        <dbReference type="Pfam" id="PF00205"/>
    </source>
</evidence>
<dbReference type="FunFam" id="3.40.50.970:FF:000007">
    <property type="entry name" value="Acetolactate synthase"/>
    <property type="match status" value="1"/>
</dbReference>
<protein>
    <submittedName>
        <fullName evidence="8">Thiamine pyrophosphate-binding protein</fullName>
    </submittedName>
</protein>
<dbReference type="GO" id="GO:0005948">
    <property type="term" value="C:acetolactate synthase complex"/>
    <property type="evidence" value="ECO:0007669"/>
    <property type="project" value="TreeGrafter"/>
</dbReference>
<sequence length="597" mass="64455">MRVADYIMQRLEAAGIGHVFLVTGRGALFLTDALAKNTALTAVSVHHEQSAAFAAIAYAHQSSGIGACLVSTGCASTNAMTGVLSAWQDGVPCIFISGQNTLKETTRQTGLALRTYGQQEADIVSLVTPITKYATMITAPEQIVEAMDRALTLANTGRKGPVWIDVPLDLQSAQIDPEQITGAPDLVPDRPEPQEDDVQAVLAALAGAERPVVLIGSGVRGAGAEDAFRRFVEGRGLPVTFAASAPDTYGSAHDLSIGSVGAMGCSRAGNFAIQNADLVLVLGCRLTSLTTGPDFCKFARAAQIVVVDIDPAEHAKDTIRIDRLVHADIAAFLARLEAADTAADAGRHAHWAQQCRRWKGLFAEVEPAFRHEHQVDLYELADRLPAHLPGKATIITDSGLNEVILPTNMHFTSDMSCIHPAMQGAMGFALPATIGATFAGAGAIVAVIGDGSIMMNLQELETIRYHALPIKIVVINNNVYSIIRRRQQDMFRKRVIGTDPQTGVSCPDFSKVADCFGLDYVKIDHRDRLDQGLSDMMGRAGPVLCEIIGRPDQEYIELGQARSLSDRRFVRRPLEDQIPFLDRDLFLREMIVEPIDQ</sequence>
<comment type="similarity">
    <text evidence="1 3">Belongs to the TPP enzyme family.</text>
</comment>
<dbReference type="Gene3D" id="3.40.50.970">
    <property type="match status" value="2"/>
</dbReference>
<feature type="domain" description="Thiamine pyrophosphate enzyme central" evidence="5">
    <location>
        <begin position="198"/>
        <end position="336"/>
    </location>
</feature>
<dbReference type="PANTHER" id="PTHR18968">
    <property type="entry name" value="THIAMINE PYROPHOSPHATE ENZYMES"/>
    <property type="match status" value="1"/>
</dbReference>
<dbReference type="PANTHER" id="PTHR18968:SF142">
    <property type="entry name" value="ACETOLACTATE SYNTHASE"/>
    <property type="match status" value="1"/>
</dbReference>
<dbReference type="CDD" id="cd00568">
    <property type="entry name" value="TPP_enzymes"/>
    <property type="match status" value="1"/>
</dbReference>
<dbReference type="Pfam" id="PF00205">
    <property type="entry name" value="TPP_enzyme_M"/>
    <property type="match status" value="1"/>
</dbReference>
<dbReference type="InterPro" id="IPR029061">
    <property type="entry name" value="THDP-binding"/>
</dbReference>
<dbReference type="Gene3D" id="3.40.50.1220">
    <property type="entry name" value="TPP-binding domain"/>
    <property type="match status" value="1"/>
</dbReference>
<proteinExistence type="inferred from homology"/>
<keyword evidence="4" id="KW-0812">Transmembrane</keyword>
<dbReference type="InterPro" id="IPR012001">
    <property type="entry name" value="Thiamin_PyroP_enz_TPP-bd_dom"/>
</dbReference>